<dbReference type="PROSITE" id="PS50253">
    <property type="entry name" value="COX3"/>
    <property type="match status" value="1"/>
</dbReference>
<dbReference type="OrthoDB" id="261701at2"/>
<dbReference type="EMBL" id="CP036298">
    <property type="protein sequence ID" value="QDV24976.1"/>
    <property type="molecule type" value="Genomic_DNA"/>
</dbReference>
<gene>
    <name evidence="9" type="primary">ctaE_2</name>
    <name evidence="9" type="ORF">Q31a_32980</name>
</gene>
<evidence type="ECO:0000256" key="6">
    <source>
        <dbReference type="RuleBase" id="RU003376"/>
    </source>
</evidence>
<proteinExistence type="inferred from homology"/>
<dbReference type="KEGG" id="ahel:Q31a_32980"/>
<dbReference type="InterPro" id="IPR024791">
    <property type="entry name" value="Cyt_c/ubiquinol_Oxase_su3"/>
</dbReference>
<name>A0A518G8Q8_9BACT</name>
<keyword evidence="4 7" id="KW-1133">Transmembrane helix</keyword>
<evidence type="ECO:0000256" key="2">
    <source>
        <dbReference type="ARBA" id="ARBA00010581"/>
    </source>
</evidence>
<comment type="subcellular location">
    <subcellularLocation>
        <location evidence="6">Cell membrane</location>
        <topology evidence="6">Multi-pass membrane protein</topology>
    </subcellularLocation>
    <subcellularLocation>
        <location evidence="1">Membrane</location>
        <topology evidence="1">Multi-pass membrane protein</topology>
    </subcellularLocation>
</comment>
<reference evidence="9 10" key="1">
    <citation type="submission" date="2019-02" db="EMBL/GenBank/DDBJ databases">
        <title>Deep-cultivation of Planctomycetes and their phenomic and genomic characterization uncovers novel biology.</title>
        <authorList>
            <person name="Wiegand S."/>
            <person name="Jogler M."/>
            <person name="Boedeker C."/>
            <person name="Pinto D."/>
            <person name="Vollmers J."/>
            <person name="Rivas-Marin E."/>
            <person name="Kohn T."/>
            <person name="Peeters S.H."/>
            <person name="Heuer A."/>
            <person name="Rast P."/>
            <person name="Oberbeckmann S."/>
            <person name="Bunk B."/>
            <person name="Jeske O."/>
            <person name="Meyerdierks A."/>
            <person name="Storesund J.E."/>
            <person name="Kallscheuer N."/>
            <person name="Luecker S."/>
            <person name="Lage O.M."/>
            <person name="Pohl T."/>
            <person name="Merkel B.J."/>
            <person name="Hornburger P."/>
            <person name="Mueller R.-W."/>
            <person name="Bruemmer F."/>
            <person name="Labrenz M."/>
            <person name="Spormann A.M."/>
            <person name="Op den Camp H."/>
            <person name="Overmann J."/>
            <person name="Amann R."/>
            <person name="Jetten M.S.M."/>
            <person name="Mascher T."/>
            <person name="Medema M.H."/>
            <person name="Devos D.P."/>
            <person name="Kaster A.-K."/>
            <person name="Ovreas L."/>
            <person name="Rohde M."/>
            <person name="Galperin M.Y."/>
            <person name="Jogler C."/>
        </authorList>
    </citation>
    <scope>NUCLEOTIDE SEQUENCE [LARGE SCALE GENOMIC DNA]</scope>
    <source>
        <strain evidence="9 10">Q31a</strain>
    </source>
</reference>
<evidence type="ECO:0000256" key="4">
    <source>
        <dbReference type="ARBA" id="ARBA00022989"/>
    </source>
</evidence>
<accession>A0A518G8Q8</accession>
<protein>
    <submittedName>
        <fullName evidence="9">Cytochrome c oxidase subunit 3</fullName>
        <ecNumber evidence="9">1.9.3.1</ecNumber>
    </submittedName>
</protein>
<evidence type="ECO:0000256" key="7">
    <source>
        <dbReference type="SAM" id="Phobius"/>
    </source>
</evidence>
<feature type="transmembrane region" description="Helical" evidence="7">
    <location>
        <begin position="34"/>
        <end position="55"/>
    </location>
</feature>
<evidence type="ECO:0000256" key="3">
    <source>
        <dbReference type="ARBA" id="ARBA00022692"/>
    </source>
</evidence>
<dbReference type="GO" id="GO:0004129">
    <property type="term" value="F:cytochrome-c oxidase activity"/>
    <property type="evidence" value="ECO:0007669"/>
    <property type="project" value="InterPro"/>
</dbReference>
<dbReference type="Gene3D" id="1.20.120.80">
    <property type="entry name" value="Cytochrome c oxidase, subunit III, four-helix bundle"/>
    <property type="match status" value="1"/>
</dbReference>
<dbReference type="InterPro" id="IPR035973">
    <property type="entry name" value="Cyt_c_oxidase_su3-like_sf"/>
</dbReference>
<dbReference type="InterPro" id="IPR000298">
    <property type="entry name" value="Cyt_c_oxidase-like_su3"/>
</dbReference>
<dbReference type="PANTHER" id="PTHR11403:SF10">
    <property type="entry name" value="CYTOCHROME C OXIDASE"/>
    <property type="match status" value="1"/>
</dbReference>
<keyword evidence="10" id="KW-1185">Reference proteome</keyword>
<dbReference type="SUPFAM" id="SSF81452">
    <property type="entry name" value="Cytochrome c oxidase subunit III-like"/>
    <property type="match status" value="1"/>
</dbReference>
<dbReference type="GO" id="GO:0016491">
    <property type="term" value="F:oxidoreductase activity"/>
    <property type="evidence" value="ECO:0007669"/>
    <property type="project" value="UniProtKB-KW"/>
</dbReference>
<evidence type="ECO:0000259" key="8">
    <source>
        <dbReference type="PROSITE" id="PS50253"/>
    </source>
</evidence>
<evidence type="ECO:0000313" key="10">
    <source>
        <dbReference type="Proteomes" id="UP000318017"/>
    </source>
</evidence>
<evidence type="ECO:0000256" key="5">
    <source>
        <dbReference type="ARBA" id="ARBA00023136"/>
    </source>
</evidence>
<feature type="transmembrane region" description="Helical" evidence="7">
    <location>
        <begin position="144"/>
        <end position="171"/>
    </location>
</feature>
<dbReference type="RefSeq" id="WP_145079431.1">
    <property type="nucleotide sequence ID" value="NZ_CP036298.1"/>
</dbReference>
<feature type="transmembrane region" description="Helical" evidence="7">
    <location>
        <begin position="191"/>
        <end position="213"/>
    </location>
</feature>
<keyword evidence="3 6" id="KW-0812">Transmembrane</keyword>
<dbReference type="GO" id="GO:0019646">
    <property type="term" value="P:aerobic electron transport chain"/>
    <property type="evidence" value="ECO:0007669"/>
    <property type="project" value="InterPro"/>
</dbReference>
<feature type="transmembrane region" description="Helical" evidence="7">
    <location>
        <begin position="75"/>
        <end position="96"/>
    </location>
</feature>
<dbReference type="PANTHER" id="PTHR11403">
    <property type="entry name" value="CYTOCHROME C OXIDASE SUBUNIT III"/>
    <property type="match status" value="1"/>
</dbReference>
<feature type="domain" description="Heme-copper oxidase subunit III family profile" evidence="8">
    <location>
        <begin position="30"/>
        <end position="212"/>
    </location>
</feature>
<evidence type="ECO:0000313" key="9">
    <source>
        <dbReference type="EMBL" id="QDV24976.1"/>
    </source>
</evidence>
<dbReference type="GO" id="GO:0005886">
    <property type="term" value="C:plasma membrane"/>
    <property type="evidence" value="ECO:0007669"/>
    <property type="project" value="UniProtKB-SubCell"/>
</dbReference>
<evidence type="ECO:0000256" key="1">
    <source>
        <dbReference type="ARBA" id="ARBA00004141"/>
    </source>
</evidence>
<organism evidence="9 10">
    <name type="scientific">Aureliella helgolandensis</name>
    <dbReference type="NCBI Taxonomy" id="2527968"/>
    <lineage>
        <taxon>Bacteria</taxon>
        <taxon>Pseudomonadati</taxon>
        <taxon>Planctomycetota</taxon>
        <taxon>Planctomycetia</taxon>
        <taxon>Pirellulales</taxon>
        <taxon>Pirellulaceae</taxon>
        <taxon>Aureliella</taxon>
    </lineage>
</organism>
<sequence length="217" mass="24758">MRFHEQMGRKIPAAFVPMRSRGSLAEDRRLEQGAWLFLVSLTVFFFSCMLLYTIYVMLRIAPAADQIQPFYVPRSFLITTVNLVAISTLLHMAVGAARRERIADLSRYIVVTFLLSLAFFVTQGFGLATMVGQMLQPEASMRNLYGLTFFLVIVHALHVVGGVAALVILLFGLRRKSYDHERYFPVKFCALYWHFLDIVWVVMMIAFAIAAFVSQSR</sequence>
<dbReference type="EC" id="1.9.3.1" evidence="9"/>
<dbReference type="InterPro" id="IPR013833">
    <property type="entry name" value="Cyt_c_oxidase_su3_a-hlx"/>
</dbReference>
<keyword evidence="5 7" id="KW-0472">Membrane</keyword>
<dbReference type="AlphaFoldDB" id="A0A518G8Q8"/>
<keyword evidence="9" id="KW-0560">Oxidoreductase</keyword>
<dbReference type="Proteomes" id="UP000318017">
    <property type="component" value="Chromosome"/>
</dbReference>
<dbReference type="Pfam" id="PF00510">
    <property type="entry name" value="COX3"/>
    <property type="match status" value="1"/>
</dbReference>
<comment type="similarity">
    <text evidence="2 6">Belongs to the cytochrome c oxidase subunit 3 family.</text>
</comment>
<feature type="transmembrane region" description="Helical" evidence="7">
    <location>
        <begin position="108"/>
        <end position="132"/>
    </location>
</feature>